<feature type="transmembrane region" description="Helical" evidence="7">
    <location>
        <begin position="181"/>
        <end position="205"/>
    </location>
</feature>
<dbReference type="PROSITE" id="PS50885">
    <property type="entry name" value="HAMP"/>
    <property type="match status" value="1"/>
</dbReference>
<dbReference type="Gene3D" id="1.10.287.950">
    <property type="entry name" value="Methyl-accepting chemotaxis protein"/>
    <property type="match status" value="1"/>
</dbReference>
<dbReference type="PROSITE" id="PS50111">
    <property type="entry name" value="CHEMOTAXIS_TRANSDUC_2"/>
    <property type="match status" value="1"/>
</dbReference>
<accession>A0A1E3KWR1</accession>
<keyword evidence="3 7" id="KW-0472">Membrane</keyword>
<protein>
    <submittedName>
        <fullName evidence="10">Putative methyl-accepting chemotaxis protein YoaH</fullName>
    </submittedName>
</protein>
<evidence type="ECO:0000256" key="2">
    <source>
        <dbReference type="ARBA" id="ARBA00022475"/>
    </source>
</evidence>
<dbReference type="PRINTS" id="PR00260">
    <property type="entry name" value="CHEMTRNSDUCR"/>
</dbReference>
<comment type="similarity">
    <text evidence="5">Belongs to the methyl-accepting chemotaxis (MCP) protein family.</text>
</comment>
<reference evidence="10 11" key="1">
    <citation type="submission" date="2016-08" db="EMBL/GenBank/DDBJ databases">
        <title>Genome sequencing of Paenibacillus sp. TI45-13ar, isolated from Korean traditional nuruk.</title>
        <authorList>
            <person name="Kim S.-J."/>
        </authorList>
    </citation>
    <scope>NUCLEOTIDE SEQUENCE [LARGE SCALE GENOMIC DNA]</scope>
    <source>
        <strain evidence="10 11">TI45-13ar</strain>
    </source>
</reference>
<dbReference type="InterPro" id="IPR004089">
    <property type="entry name" value="MCPsignal_dom"/>
</dbReference>
<dbReference type="InterPro" id="IPR007891">
    <property type="entry name" value="CHASE3"/>
</dbReference>
<evidence type="ECO:0000259" key="8">
    <source>
        <dbReference type="PROSITE" id="PS50111"/>
    </source>
</evidence>
<evidence type="ECO:0000256" key="1">
    <source>
        <dbReference type="ARBA" id="ARBA00004236"/>
    </source>
</evidence>
<sequence length="561" mass="60838">MTVRTRLIVTISLLIFTILGSGILSFVTISNTIEQSALLQSKMEMQKNMKQIDFRLAGLSNDERGYLLTGDQEYVPEMQKKITEINSILQLLQQSTAGAPYQSSLQEISTTFAKVTELNGNVVKLQGENPTAASQYHFGEERTLRKTALTPAVSEVITNLNQEVAQLQAQNEKQAHLSKTIILAAVIISSVVGILLGILLLRAILKPLRLLNRQMLEIAQGEADLTQKIILKQKDEFGTLASNFNLFVSTLHSIVSQIGVSSDMVAASAEEFSASAEQSKATSQQVAESMQVIADQTGGQAKQLRYQSASLQDSFHKLSEISSNTAQMADFSQLMKQQSEKGADSIERVGEQMISIQSSVSRADQSVGVLAGHATKIDTVTTLINEISSQTNLLALNASIEAARSGEHGRGFAVVAEEVRKLAEQSANAGRQIKELVSHIQLETQSTMSAIQTVQTDVATGNQMTRETVQQFHDILNAVEEISSKTENIANNASQVNDSFADSADTMQTMTKGTQEISDSTQEIAAATEEQLASSEEVLHSAVALTSLAEDLQALVTRFKI</sequence>
<name>A0A1E3KWR1_9BACL</name>
<dbReference type="PANTHER" id="PTHR32089">
    <property type="entry name" value="METHYL-ACCEPTING CHEMOTAXIS PROTEIN MCPB"/>
    <property type="match status" value="1"/>
</dbReference>
<dbReference type="EMBL" id="MDER01000107">
    <property type="protein sequence ID" value="ODP25988.1"/>
    <property type="molecule type" value="Genomic_DNA"/>
</dbReference>
<dbReference type="AlphaFoldDB" id="A0A1E3KWR1"/>
<dbReference type="CDD" id="cd11386">
    <property type="entry name" value="MCP_signal"/>
    <property type="match status" value="1"/>
</dbReference>
<feature type="transmembrane region" description="Helical" evidence="7">
    <location>
        <begin position="7"/>
        <end position="29"/>
    </location>
</feature>
<keyword evidence="11" id="KW-1185">Reference proteome</keyword>
<dbReference type="Proteomes" id="UP000094578">
    <property type="component" value="Unassembled WGS sequence"/>
</dbReference>
<dbReference type="SMART" id="SM00283">
    <property type="entry name" value="MA"/>
    <property type="match status" value="1"/>
</dbReference>
<dbReference type="CDD" id="cd06225">
    <property type="entry name" value="HAMP"/>
    <property type="match status" value="1"/>
</dbReference>
<organism evidence="10 11">
    <name type="scientific">Paenibacillus nuruki</name>
    <dbReference type="NCBI Taxonomy" id="1886670"/>
    <lineage>
        <taxon>Bacteria</taxon>
        <taxon>Bacillati</taxon>
        <taxon>Bacillota</taxon>
        <taxon>Bacilli</taxon>
        <taxon>Bacillales</taxon>
        <taxon>Paenibacillaceae</taxon>
        <taxon>Paenibacillus</taxon>
    </lineage>
</organism>
<dbReference type="PATRIC" id="fig|1886670.3.peg.4737"/>
<keyword evidence="7" id="KW-1133">Transmembrane helix</keyword>
<feature type="domain" description="Methyl-accepting transducer" evidence="8">
    <location>
        <begin position="275"/>
        <end position="539"/>
    </location>
</feature>
<keyword evidence="4 6" id="KW-0807">Transducer</keyword>
<evidence type="ECO:0000256" key="3">
    <source>
        <dbReference type="ARBA" id="ARBA00023136"/>
    </source>
</evidence>
<dbReference type="Pfam" id="PF00672">
    <property type="entry name" value="HAMP"/>
    <property type="match status" value="1"/>
</dbReference>
<dbReference type="SMART" id="SM00304">
    <property type="entry name" value="HAMP"/>
    <property type="match status" value="1"/>
</dbReference>
<keyword evidence="7" id="KW-0812">Transmembrane</keyword>
<dbReference type="InterPro" id="IPR003660">
    <property type="entry name" value="HAMP_dom"/>
</dbReference>
<comment type="caution">
    <text evidence="10">The sequence shown here is derived from an EMBL/GenBank/DDBJ whole genome shotgun (WGS) entry which is preliminary data.</text>
</comment>
<evidence type="ECO:0000313" key="10">
    <source>
        <dbReference type="EMBL" id="ODP25988.1"/>
    </source>
</evidence>
<gene>
    <name evidence="10" type="ORF">PTI45_04719</name>
</gene>
<evidence type="ECO:0000256" key="7">
    <source>
        <dbReference type="SAM" id="Phobius"/>
    </source>
</evidence>
<evidence type="ECO:0000313" key="11">
    <source>
        <dbReference type="Proteomes" id="UP000094578"/>
    </source>
</evidence>
<keyword evidence="2" id="KW-1003">Cell membrane</keyword>
<feature type="domain" description="HAMP" evidence="9">
    <location>
        <begin position="202"/>
        <end position="256"/>
    </location>
</feature>
<comment type="subcellular location">
    <subcellularLocation>
        <location evidence="1">Cell membrane</location>
    </subcellularLocation>
</comment>
<dbReference type="Pfam" id="PF05227">
    <property type="entry name" value="CHASE3"/>
    <property type="match status" value="1"/>
</dbReference>
<dbReference type="Gene3D" id="6.10.340.10">
    <property type="match status" value="1"/>
</dbReference>
<proteinExistence type="inferred from homology"/>
<dbReference type="GO" id="GO:0007165">
    <property type="term" value="P:signal transduction"/>
    <property type="evidence" value="ECO:0007669"/>
    <property type="project" value="UniProtKB-KW"/>
</dbReference>
<dbReference type="RefSeq" id="WP_069330017.1">
    <property type="nucleotide sequence ID" value="NZ_MDER01000107.1"/>
</dbReference>
<dbReference type="SUPFAM" id="SSF58104">
    <property type="entry name" value="Methyl-accepting chemotaxis protein (MCP) signaling domain"/>
    <property type="match status" value="1"/>
</dbReference>
<dbReference type="GO" id="GO:0005886">
    <property type="term" value="C:plasma membrane"/>
    <property type="evidence" value="ECO:0007669"/>
    <property type="project" value="UniProtKB-SubCell"/>
</dbReference>
<dbReference type="PANTHER" id="PTHR32089:SF114">
    <property type="entry name" value="METHYL-ACCEPTING CHEMOTAXIS PROTEIN MCPB"/>
    <property type="match status" value="1"/>
</dbReference>
<evidence type="ECO:0000256" key="4">
    <source>
        <dbReference type="ARBA" id="ARBA00023224"/>
    </source>
</evidence>
<dbReference type="GO" id="GO:0004888">
    <property type="term" value="F:transmembrane signaling receptor activity"/>
    <property type="evidence" value="ECO:0007669"/>
    <property type="project" value="InterPro"/>
</dbReference>
<dbReference type="InterPro" id="IPR004090">
    <property type="entry name" value="Chemotax_Me-accpt_rcpt"/>
</dbReference>
<evidence type="ECO:0000256" key="5">
    <source>
        <dbReference type="ARBA" id="ARBA00029447"/>
    </source>
</evidence>
<dbReference type="STRING" id="1886670.PTI45_04719"/>
<evidence type="ECO:0000256" key="6">
    <source>
        <dbReference type="PROSITE-ProRule" id="PRU00284"/>
    </source>
</evidence>
<dbReference type="GO" id="GO:0006935">
    <property type="term" value="P:chemotaxis"/>
    <property type="evidence" value="ECO:0007669"/>
    <property type="project" value="InterPro"/>
</dbReference>
<dbReference type="Pfam" id="PF00015">
    <property type="entry name" value="MCPsignal"/>
    <property type="match status" value="1"/>
</dbReference>
<evidence type="ECO:0000259" key="9">
    <source>
        <dbReference type="PROSITE" id="PS50885"/>
    </source>
</evidence>